<dbReference type="RefSeq" id="WP_379583075.1">
    <property type="nucleotide sequence ID" value="NZ_JBHSQW010000009.1"/>
</dbReference>
<reference evidence="3" key="1">
    <citation type="journal article" date="2019" name="Int. J. Syst. Evol. Microbiol.">
        <title>The Global Catalogue of Microorganisms (GCM) 10K type strain sequencing project: providing services to taxonomists for standard genome sequencing and annotation.</title>
        <authorList>
            <consortium name="The Broad Institute Genomics Platform"/>
            <consortium name="The Broad Institute Genome Sequencing Center for Infectious Disease"/>
            <person name="Wu L."/>
            <person name="Ma J."/>
        </authorList>
    </citation>
    <scope>NUCLEOTIDE SEQUENCE [LARGE SCALE GENOMIC DNA]</scope>
    <source>
        <strain evidence="3">CCM 8391</strain>
    </source>
</reference>
<keyword evidence="3" id="KW-1185">Reference proteome</keyword>
<dbReference type="Pfam" id="PF13391">
    <property type="entry name" value="HNH_2"/>
    <property type="match status" value="1"/>
</dbReference>
<keyword evidence="2" id="KW-0540">Nuclease</keyword>
<dbReference type="Proteomes" id="UP001596302">
    <property type="component" value="Unassembled WGS sequence"/>
</dbReference>
<protein>
    <submittedName>
        <fullName evidence="2">HNH endonuclease</fullName>
    </submittedName>
</protein>
<evidence type="ECO:0000313" key="3">
    <source>
        <dbReference type="Proteomes" id="UP001596302"/>
    </source>
</evidence>
<sequence length="302" mass="34494">MGAEFDALVRREAQRWLTLRTHDGQLPISSGDLLDFRIEGRPFRLMDAQRGIRKPRELSAALSIRTVYTADGRQRPYDDAVGPDGLLRYKWRGEDPDHAENRALRTAMDEGLPLIWFFGIASGVYQPIYPVYLLWEEPQHRQFVIDPDVARGLVAPGERVGEHVRRYILRETRQRLHQPVFRATVLRAYEKRCAVCALRHAELLDAAHIVPDREEAGIAAVRNGLALCKIHHAAYDSLVLGISPDLVVEIRSDLLEEIDGPMLEHGLKGRHGQRLMVVPRSRAERPDRELLEQRFARFRAAG</sequence>
<name>A0ABW1IYB8_9PSEU</name>
<proteinExistence type="predicted"/>
<evidence type="ECO:0000259" key="1">
    <source>
        <dbReference type="Pfam" id="PF13391"/>
    </source>
</evidence>
<dbReference type="GO" id="GO:0004519">
    <property type="term" value="F:endonuclease activity"/>
    <property type="evidence" value="ECO:0007669"/>
    <property type="project" value="UniProtKB-KW"/>
</dbReference>
<organism evidence="2 3">
    <name type="scientific">Pseudonocardia hispaniensis</name>
    <dbReference type="NCBI Taxonomy" id="904933"/>
    <lineage>
        <taxon>Bacteria</taxon>
        <taxon>Bacillati</taxon>
        <taxon>Actinomycetota</taxon>
        <taxon>Actinomycetes</taxon>
        <taxon>Pseudonocardiales</taxon>
        <taxon>Pseudonocardiaceae</taxon>
        <taxon>Pseudonocardia</taxon>
    </lineage>
</organism>
<keyword evidence="2" id="KW-0255">Endonuclease</keyword>
<keyword evidence="2" id="KW-0378">Hydrolase</keyword>
<dbReference type="EMBL" id="JBHSQW010000009">
    <property type="protein sequence ID" value="MFC5993476.1"/>
    <property type="molecule type" value="Genomic_DNA"/>
</dbReference>
<gene>
    <name evidence="2" type="ORF">ACFQE5_04505</name>
</gene>
<evidence type="ECO:0000313" key="2">
    <source>
        <dbReference type="EMBL" id="MFC5993476.1"/>
    </source>
</evidence>
<dbReference type="InterPro" id="IPR003615">
    <property type="entry name" value="HNH_nuc"/>
</dbReference>
<comment type="caution">
    <text evidence="2">The sequence shown here is derived from an EMBL/GenBank/DDBJ whole genome shotgun (WGS) entry which is preliminary data.</text>
</comment>
<feature type="domain" description="HNH nuclease" evidence="1">
    <location>
        <begin position="193"/>
        <end position="242"/>
    </location>
</feature>
<accession>A0ABW1IYB8</accession>